<protein>
    <recommendedName>
        <fullName evidence="3">THAP-type domain-containing protein</fullName>
    </recommendedName>
</protein>
<evidence type="ECO:0000313" key="2">
    <source>
        <dbReference type="Proteomes" id="UP001162156"/>
    </source>
</evidence>
<name>A0AAV8WSF9_9CUCU</name>
<dbReference type="Proteomes" id="UP001162156">
    <property type="component" value="Unassembled WGS sequence"/>
</dbReference>
<evidence type="ECO:0000313" key="1">
    <source>
        <dbReference type="EMBL" id="KAJ8929371.1"/>
    </source>
</evidence>
<dbReference type="AlphaFoldDB" id="A0AAV8WSF9"/>
<keyword evidence="2" id="KW-1185">Reference proteome</keyword>
<sequence>MDPAVERIPAVLKGRGEKLEAVSKEQRICWVRSLKRGELSETFLKNARICSNHFITGQPAELEDKDNPDWIPSQNVGYTSINTKDQEAIETHSRIANRRKRLKMIQMFDESASMQEVVEPVAGPSTSMEYSEEEGSSGVEVQTEMGMDHLNKVFSDLNFCNEKIHALQKQLKAMDLSEESFLNNDLKALYFTVFPNADK</sequence>
<reference evidence="1" key="1">
    <citation type="journal article" date="2023" name="Insect Mol. Biol.">
        <title>Genome sequencing provides insights into the evolution of gene families encoding plant cell wall-degrading enzymes in longhorned beetles.</title>
        <authorList>
            <person name="Shin N.R."/>
            <person name="Okamura Y."/>
            <person name="Kirsch R."/>
            <person name="Pauchet Y."/>
        </authorList>
    </citation>
    <scope>NUCLEOTIDE SEQUENCE</scope>
    <source>
        <strain evidence="1">RBIC_L_NR</strain>
    </source>
</reference>
<organism evidence="1 2">
    <name type="scientific">Rhamnusium bicolor</name>
    <dbReference type="NCBI Taxonomy" id="1586634"/>
    <lineage>
        <taxon>Eukaryota</taxon>
        <taxon>Metazoa</taxon>
        <taxon>Ecdysozoa</taxon>
        <taxon>Arthropoda</taxon>
        <taxon>Hexapoda</taxon>
        <taxon>Insecta</taxon>
        <taxon>Pterygota</taxon>
        <taxon>Neoptera</taxon>
        <taxon>Endopterygota</taxon>
        <taxon>Coleoptera</taxon>
        <taxon>Polyphaga</taxon>
        <taxon>Cucujiformia</taxon>
        <taxon>Chrysomeloidea</taxon>
        <taxon>Cerambycidae</taxon>
        <taxon>Lepturinae</taxon>
        <taxon>Rhagiini</taxon>
        <taxon>Rhamnusium</taxon>
    </lineage>
</organism>
<comment type="caution">
    <text evidence="1">The sequence shown here is derived from an EMBL/GenBank/DDBJ whole genome shotgun (WGS) entry which is preliminary data.</text>
</comment>
<accession>A0AAV8WSF9</accession>
<proteinExistence type="predicted"/>
<evidence type="ECO:0008006" key="3">
    <source>
        <dbReference type="Google" id="ProtNLM"/>
    </source>
</evidence>
<dbReference type="EMBL" id="JANEYF010005040">
    <property type="protein sequence ID" value="KAJ8929371.1"/>
    <property type="molecule type" value="Genomic_DNA"/>
</dbReference>
<gene>
    <name evidence="1" type="ORF">NQ314_017952</name>
</gene>